<reference evidence="3 4" key="1">
    <citation type="journal article" date="2023" name="Commun. Biol.">
        <title>Genome analysis of Parmales, the sister group of diatoms, reveals the evolutionary specialization of diatoms from phago-mixotrophs to photoautotrophs.</title>
        <authorList>
            <person name="Ban H."/>
            <person name="Sato S."/>
            <person name="Yoshikawa S."/>
            <person name="Yamada K."/>
            <person name="Nakamura Y."/>
            <person name="Ichinomiya M."/>
            <person name="Sato N."/>
            <person name="Blanc-Mathieu R."/>
            <person name="Endo H."/>
            <person name="Kuwata A."/>
            <person name="Ogata H."/>
        </authorList>
    </citation>
    <scope>NUCLEOTIDE SEQUENCE [LARGE SCALE GENOMIC DNA]</scope>
</reference>
<keyword evidence="2" id="KW-0472">Membrane</keyword>
<evidence type="ECO:0000256" key="2">
    <source>
        <dbReference type="SAM" id="Phobius"/>
    </source>
</evidence>
<dbReference type="EMBL" id="BRYB01000986">
    <property type="protein sequence ID" value="GMI41235.1"/>
    <property type="molecule type" value="Genomic_DNA"/>
</dbReference>
<gene>
    <name evidence="3" type="ORF">TeGR_g29</name>
</gene>
<feature type="transmembrane region" description="Helical" evidence="2">
    <location>
        <begin position="193"/>
        <end position="211"/>
    </location>
</feature>
<dbReference type="Proteomes" id="UP001165060">
    <property type="component" value="Unassembled WGS sequence"/>
</dbReference>
<evidence type="ECO:0000313" key="4">
    <source>
        <dbReference type="Proteomes" id="UP001165060"/>
    </source>
</evidence>
<organism evidence="3 4">
    <name type="scientific">Tetraparma gracilis</name>
    <dbReference type="NCBI Taxonomy" id="2962635"/>
    <lineage>
        <taxon>Eukaryota</taxon>
        <taxon>Sar</taxon>
        <taxon>Stramenopiles</taxon>
        <taxon>Ochrophyta</taxon>
        <taxon>Bolidophyceae</taxon>
        <taxon>Parmales</taxon>
        <taxon>Triparmaceae</taxon>
        <taxon>Tetraparma</taxon>
    </lineage>
</organism>
<accession>A0ABQ6N589</accession>
<keyword evidence="4" id="KW-1185">Reference proteome</keyword>
<feature type="region of interest" description="Disordered" evidence="1">
    <location>
        <begin position="1"/>
        <end position="32"/>
    </location>
</feature>
<evidence type="ECO:0000313" key="3">
    <source>
        <dbReference type="EMBL" id="GMI41235.1"/>
    </source>
</evidence>
<feature type="region of interest" description="Disordered" evidence="1">
    <location>
        <begin position="247"/>
        <end position="308"/>
    </location>
</feature>
<protein>
    <submittedName>
        <fullName evidence="3">Uncharacterized protein</fullName>
    </submittedName>
</protein>
<keyword evidence="2" id="KW-0812">Transmembrane</keyword>
<name>A0ABQ6N589_9STRA</name>
<feature type="compositionally biased region" description="Gly residues" evidence="1">
    <location>
        <begin position="259"/>
        <end position="268"/>
    </location>
</feature>
<proteinExistence type="predicted"/>
<feature type="transmembrane region" description="Helical" evidence="2">
    <location>
        <begin position="161"/>
        <end position="187"/>
    </location>
</feature>
<keyword evidence="2" id="KW-1133">Transmembrane helix</keyword>
<sequence length="308" mass="33980">MIDLSLDSPRKPSGTEHDDEDPVVIDSPPPKAMSVSPEQMAAILYIARADSLLLSLQRSFNDILLAEFAVCFMCCLMFFAHPTIYLTFFMHVPAHLSRALFGYKISWFIFPDVLSTMDGSTGMGFRQFHDFFKQAMKSFHNETKRQDSLVNSSSLTSRRNLVIGFLGTSGFCLLMDFGALFTCFYSVDGEGATAVRLLIAIFFFMVDLKLLSTLSQPSQYFNVNRTWTHSTLFDAISLGGLVNDADSKGQQRAASTDEGPGGSQGGGSYNFQNLKALNGEDWAPLDSRAGQPLQRNGSAFDDDDENGI</sequence>
<comment type="caution">
    <text evidence="3">The sequence shown here is derived from an EMBL/GenBank/DDBJ whole genome shotgun (WGS) entry which is preliminary data.</text>
</comment>
<evidence type="ECO:0000256" key="1">
    <source>
        <dbReference type="SAM" id="MobiDB-lite"/>
    </source>
</evidence>
<feature type="transmembrane region" description="Helical" evidence="2">
    <location>
        <begin position="63"/>
        <end position="88"/>
    </location>
</feature>